<dbReference type="RefSeq" id="WP_415864036.1">
    <property type="nucleotide sequence ID" value="NZ_CP134536.1"/>
</dbReference>
<keyword evidence="3" id="KW-1185">Reference proteome</keyword>
<feature type="chain" id="PRO_5046488128" evidence="1">
    <location>
        <begin position="30"/>
        <end position="222"/>
    </location>
</feature>
<protein>
    <submittedName>
        <fullName evidence="2">DUF3826 domain-containing protein</fullName>
    </submittedName>
</protein>
<keyword evidence="1" id="KW-0732">Signal</keyword>
<proteinExistence type="predicted"/>
<feature type="signal peptide" evidence="1">
    <location>
        <begin position="1"/>
        <end position="29"/>
    </location>
</feature>
<evidence type="ECO:0000256" key="1">
    <source>
        <dbReference type="SAM" id="SignalP"/>
    </source>
</evidence>
<dbReference type="Proteomes" id="UP001303407">
    <property type="component" value="Chromosome"/>
</dbReference>
<reference evidence="2 3" key="1">
    <citation type="submission" date="2023-09" db="EMBL/GenBank/DDBJ databases">
        <title>Thalassobella suaedae gen. nov., sp. nov., a marine bacterium of the family Flavobacteriaceae isolated from a halophyte Suaeda japonica.</title>
        <authorList>
            <person name="Lee S.Y."/>
            <person name="Hwang C.Y."/>
        </authorList>
    </citation>
    <scope>NUCLEOTIDE SEQUENCE [LARGE SCALE GENOMIC DNA]</scope>
    <source>
        <strain evidence="2 3">HL-DH10</strain>
    </source>
</reference>
<name>A0ABY9Y708_9FLAO</name>
<evidence type="ECO:0000313" key="2">
    <source>
        <dbReference type="EMBL" id="WNH14042.1"/>
    </source>
</evidence>
<gene>
    <name evidence="2" type="ORF">RHP49_07245</name>
</gene>
<organism evidence="2 3">
    <name type="scientific">Thalassobellus suaedae</name>
    <dbReference type="NCBI Taxonomy" id="3074124"/>
    <lineage>
        <taxon>Bacteria</taxon>
        <taxon>Pseudomonadati</taxon>
        <taxon>Bacteroidota</taxon>
        <taxon>Flavobacteriia</taxon>
        <taxon>Flavobacteriales</taxon>
        <taxon>Flavobacteriaceae</taxon>
        <taxon>Thalassobellus</taxon>
    </lineage>
</organism>
<dbReference type="InterPro" id="IPR024284">
    <property type="entry name" value="DUF3826"/>
</dbReference>
<sequence length="222" mass="25229">MLNSIKTKTIKILKIFSLALVLSSVSGFAQTENLLDKASSWVKELNLNDEAKETTITSLITSHLTAVRNWHNSHPFETVPAGINPRTGEQLTNLDRSIIADSAMPQLVHETLMTGLRANLNEDQVEKILDKYTIGKVAFTLKAYHAIVTDLTAKEEAVILKNLQEAREMAIDYKSMKQISAIFEIYKTKNEQYLNANGRSWRQLYKDYGKRRKAEKAMKKEK</sequence>
<evidence type="ECO:0000313" key="3">
    <source>
        <dbReference type="Proteomes" id="UP001303407"/>
    </source>
</evidence>
<dbReference type="EMBL" id="CP134536">
    <property type="protein sequence ID" value="WNH14042.1"/>
    <property type="molecule type" value="Genomic_DNA"/>
</dbReference>
<dbReference type="Pfam" id="PF12875">
    <property type="entry name" value="DUF3826"/>
    <property type="match status" value="1"/>
</dbReference>
<accession>A0ABY9Y708</accession>